<evidence type="ECO:0000259" key="2">
    <source>
        <dbReference type="Pfam" id="PF20152"/>
    </source>
</evidence>
<feature type="domain" description="DUF6534" evidence="2">
    <location>
        <begin position="138"/>
        <end position="186"/>
    </location>
</feature>
<keyword evidence="4" id="KW-1185">Reference proteome</keyword>
<comment type="caution">
    <text evidence="3">The sequence shown here is derived from an EMBL/GenBank/DDBJ whole genome shotgun (WGS) entry which is preliminary data.</text>
</comment>
<feature type="transmembrane region" description="Helical" evidence="1">
    <location>
        <begin position="60"/>
        <end position="80"/>
    </location>
</feature>
<feature type="non-terminal residue" evidence="3">
    <location>
        <position position="192"/>
    </location>
</feature>
<dbReference type="PANTHER" id="PTHR40465">
    <property type="entry name" value="CHROMOSOME 1, WHOLE GENOME SHOTGUN SEQUENCE"/>
    <property type="match status" value="1"/>
</dbReference>
<dbReference type="AlphaFoldDB" id="A0AAD7GD77"/>
<name>A0AAD7GD77_MYCRO</name>
<keyword evidence="1" id="KW-0472">Membrane</keyword>
<dbReference type="InterPro" id="IPR045339">
    <property type="entry name" value="DUF6534"/>
</dbReference>
<evidence type="ECO:0000313" key="4">
    <source>
        <dbReference type="Proteomes" id="UP001221757"/>
    </source>
</evidence>
<feature type="transmembrane region" description="Helical" evidence="1">
    <location>
        <begin position="133"/>
        <end position="154"/>
    </location>
</feature>
<dbReference type="Proteomes" id="UP001221757">
    <property type="component" value="Unassembled WGS sequence"/>
</dbReference>
<dbReference type="PANTHER" id="PTHR40465:SF1">
    <property type="entry name" value="DUF6534 DOMAIN-CONTAINING PROTEIN"/>
    <property type="match status" value="1"/>
</dbReference>
<evidence type="ECO:0000256" key="1">
    <source>
        <dbReference type="SAM" id="Phobius"/>
    </source>
</evidence>
<feature type="transmembrane region" description="Helical" evidence="1">
    <location>
        <begin position="89"/>
        <end position="113"/>
    </location>
</feature>
<protein>
    <recommendedName>
        <fullName evidence="2">DUF6534 domain-containing protein</fullName>
    </recommendedName>
</protein>
<gene>
    <name evidence="3" type="ORF">B0H17DRAFT_1077280</name>
</gene>
<sequence>MQVYTYYQAFPHDRLVTKCLVYTTFVLEIIDTVLLTYGAFRVFGYGFGDFGALTSIKFDFLSVPVAGGIVSFLGQTFYAYRVKMLSGSWIISAVIFVMAVVSSVAGFIAGALAVKAGNVARLGTPEISALVGIRAGVSALGDIIIATCMTYYLSRNTTEFPPTRLVITKMIRLIVQTGSLTGTSCCIKVFKR</sequence>
<dbReference type="Pfam" id="PF20152">
    <property type="entry name" value="DUF6534"/>
    <property type="match status" value="1"/>
</dbReference>
<organism evidence="3 4">
    <name type="scientific">Mycena rosella</name>
    <name type="common">Pink bonnet</name>
    <name type="synonym">Agaricus rosellus</name>
    <dbReference type="NCBI Taxonomy" id="1033263"/>
    <lineage>
        <taxon>Eukaryota</taxon>
        <taxon>Fungi</taxon>
        <taxon>Dikarya</taxon>
        <taxon>Basidiomycota</taxon>
        <taxon>Agaricomycotina</taxon>
        <taxon>Agaricomycetes</taxon>
        <taxon>Agaricomycetidae</taxon>
        <taxon>Agaricales</taxon>
        <taxon>Marasmiineae</taxon>
        <taxon>Mycenaceae</taxon>
        <taxon>Mycena</taxon>
    </lineage>
</organism>
<accession>A0AAD7GD77</accession>
<keyword evidence="1" id="KW-1133">Transmembrane helix</keyword>
<proteinExistence type="predicted"/>
<keyword evidence="1" id="KW-0812">Transmembrane</keyword>
<feature type="transmembrane region" description="Helical" evidence="1">
    <location>
        <begin position="20"/>
        <end position="40"/>
    </location>
</feature>
<dbReference type="EMBL" id="JARKIE010000124">
    <property type="protein sequence ID" value="KAJ7680066.1"/>
    <property type="molecule type" value="Genomic_DNA"/>
</dbReference>
<evidence type="ECO:0000313" key="3">
    <source>
        <dbReference type="EMBL" id="KAJ7680066.1"/>
    </source>
</evidence>
<reference evidence="3" key="1">
    <citation type="submission" date="2023-03" db="EMBL/GenBank/DDBJ databases">
        <title>Massive genome expansion in bonnet fungi (Mycena s.s.) driven by repeated elements and novel gene families across ecological guilds.</title>
        <authorList>
            <consortium name="Lawrence Berkeley National Laboratory"/>
            <person name="Harder C.B."/>
            <person name="Miyauchi S."/>
            <person name="Viragh M."/>
            <person name="Kuo A."/>
            <person name="Thoen E."/>
            <person name="Andreopoulos B."/>
            <person name="Lu D."/>
            <person name="Skrede I."/>
            <person name="Drula E."/>
            <person name="Henrissat B."/>
            <person name="Morin E."/>
            <person name="Kohler A."/>
            <person name="Barry K."/>
            <person name="LaButti K."/>
            <person name="Morin E."/>
            <person name="Salamov A."/>
            <person name="Lipzen A."/>
            <person name="Mereny Z."/>
            <person name="Hegedus B."/>
            <person name="Baldrian P."/>
            <person name="Stursova M."/>
            <person name="Weitz H."/>
            <person name="Taylor A."/>
            <person name="Grigoriev I.V."/>
            <person name="Nagy L.G."/>
            <person name="Martin F."/>
            <person name="Kauserud H."/>
        </authorList>
    </citation>
    <scope>NUCLEOTIDE SEQUENCE</scope>
    <source>
        <strain evidence="3">CBHHK067</strain>
    </source>
</reference>